<evidence type="ECO:0000313" key="3">
    <source>
        <dbReference type="EMBL" id="SNS49479.1"/>
    </source>
</evidence>
<evidence type="ECO:0000256" key="1">
    <source>
        <dbReference type="SAM" id="MobiDB-lite"/>
    </source>
</evidence>
<keyword evidence="2" id="KW-1133">Transmembrane helix</keyword>
<evidence type="ECO:0000313" key="4">
    <source>
        <dbReference type="Proteomes" id="UP000198373"/>
    </source>
</evidence>
<sequence>MSAGEWAGLIAALALVLLVALVAVPILKLGRTLDEATLTIRQAREQSGPILSQASTTVAHVNSNLERVDDITGNAANVSSNVAALTSVVAATLGSPLIKVAAFSYGVRSAARKKREGQAIADAAARDRQDRRARRSARRDARRAA</sequence>
<dbReference type="InterPro" id="IPR009293">
    <property type="entry name" value="UPF0478"/>
</dbReference>
<dbReference type="AlphaFoldDB" id="A0A239EXY0"/>
<name>A0A239EXY0_9ACTN</name>
<feature type="transmembrane region" description="Helical" evidence="2">
    <location>
        <begin position="6"/>
        <end position="27"/>
    </location>
</feature>
<feature type="region of interest" description="Disordered" evidence="1">
    <location>
        <begin position="112"/>
        <end position="145"/>
    </location>
</feature>
<protein>
    <submittedName>
        <fullName evidence="3">Uncharacterized protein YoxC, contains an MCP-like domain</fullName>
    </submittedName>
</protein>
<dbReference type="Proteomes" id="UP000198373">
    <property type="component" value="Unassembled WGS sequence"/>
</dbReference>
<keyword evidence="2" id="KW-0812">Transmembrane</keyword>
<organism evidence="3 4">
    <name type="scientific">Geodermatophilus pulveris</name>
    <dbReference type="NCBI Taxonomy" id="1564159"/>
    <lineage>
        <taxon>Bacteria</taxon>
        <taxon>Bacillati</taxon>
        <taxon>Actinomycetota</taxon>
        <taxon>Actinomycetes</taxon>
        <taxon>Geodermatophilales</taxon>
        <taxon>Geodermatophilaceae</taxon>
        <taxon>Geodermatophilus</taxon>
    </lineage>
</organism>
<dbReference type="OrthoDB" id="3237344at2"/>
<reference evidence="4" key="1">
    <citation type="submission" date="2017-06" db="EMBL/GenBank/DDBJ databases">
        <authorList>
            <person name="Varghese N."/>
            <person name="Submissions S."/>
        </authorList>
    </citation>
    <scope>NUCLEOTIDE SEQUENCE [LARGE SCALE GENOMIC DNA]</scope>
    <source>
        <strain evidence="4">DSM 46839</strain>
    </source>
</reference>
<evidence type="ECO:0000256" key="2">
    <source>
        <dbReference type="SAM" id="Phobius"/>
    </source>
</evidence>
<accession>A0A239EXY0</accession>
<dbReference type="Pfam" id="PF06103">
    <property type="entry name" value="DUF948"/>
    <property type="match status" value="1"/>
</dbReference>
<keyword evidence="4" id="KW-1185">Reference proteome</keyword>
<dbReference type="RefSeq" id="WP_089305598.1">
    <property type="nucleotide sequence ID" value="NZ_FZOO01000004.1"/>
</dbReference>
<dbReference type="EMBL" id="FZOO01000004">
    <property type="protein sequence ID" value="SNS49479.1"/>
    <property type="molecule type" value="Genomic_DNA"/>
</dbReference>
<keyword evidence="2" id="KW-0472">Membrane</keyword>
<proteinExistence type="predicted"/>
<gene>
    <name evidence="3" type="ORF">SAMN06893096_104363</name>
</gene>